<gene>
    <name evidence="3" type="ORF">HMPREF0454_01406</name>
</gene>
<dbReference type="PANTHER" id="PTHR46268">
    <property type="entry name" value="STRESS RESPONSE PROTEIN NHAX"/>
    <property type="match status" value="1"/>
</dbReference>
<organism evidence="3 4">
    <name type="scientific">Hafnia alvei ATCC 51873</name>
    <dbReference type="NCBI Taxonomy" id="1002364"/>
    <lineage>
        <taxon>Bacteria</taxon>
        <taxon>Pseudomonadati</taxon>
        <taxon>Pseudomonadota</taxon>
        <taxon>Gammaproteobacteria</taxon>
        <taxon>Enterobacterales</taxon>
        <taxon>Hafniaceae</taxon>
        <taxon>Hafnia</taxon>
    </lineage>
</organism>
<evidence type="ECO:0000313" key="3">
    <source>
        <dbReference type="EMBL" id="EHM44746.1"/>
    </source>
</evidence>
<dbReference type="PRINTS" id="PR01438">
    <property type="entry name" value="UNVRSLSTRESS"/>
</dbReference>
<dbReference type="Gene3D" id="3.40.50.620">
    <property type="entry name" value="HUPs"/>
    <property type="match status" value="1"/>
</dbReference>
<dbReference type="SUPFAM" id="SSF52402">
    <property type="entry name" value="Adenine nucleotide alpha hydrolases-like"/>
    <property type="match status" value="1"/>
</dbReference>
<dbReference type="CDD" id="cd00293">
    <property type="entry name" value="USP-like"/>
    <property type="match status" value="1"/>
</dbReference>
<dbReference type="InterPro" id="IPR006016">
    <property type="entry name" value="UspA"/>
</dbReference>
<dbReference type="InterPro" id="IPR006015">
    <property type="entry name" value="Universal_stress_UspA"/>
</dbReference>
<dbReference type="PATRIC" id="fig|1002364.3.peg.1294"/>
<dbReference type="PANTHER" id="PTHR46268:SF6">
    <property type="entry name" value="UNIVERSAL STRESS PROTEIN UP12"/>
    <property type="match status" value="1"/>
</dbReference>
<dbReference type="Proteomes" id="UP000005959">
    <property type="component" value="Unassembled WGS sequence"/>
</dbReference>
<comment type="similarity">
    <text evidence="1">Belongs to the universal stress protein A family.</text>
</comment>
<dbReference type="EMBL" id="AGCI01000027">
    <property type="protein sequence ID" value="EHM44746.1"/>
    <property type="molecule type" value="Genomic_DNA"/>
</dbReference>
<reference evidence="3 4" key="1">
    <citation type="submission" date="2011-08" db="EMBL/GenBank/DDBJ databases">
        <authorList>
            <person name="Weinstock G."/>
            <person name="Sodergren E."/>
            <person name="Clifton S."/>
            <person name="Fulton L."/>
            <person name="Fulton B."/>
            <person name="Courtney L."/>
            <person name="Fronick C."/>
            <person name="Harrison M."/>
            <person name="Strong C."/>
            <person name="Farmer C."/>
            <person name="Delahaunty K."/>
            <person name="Markovic C."/>
            <person name="Hall O."/>
            <person name="Minx P."/>
            <person name="Tomlinson C."/>
            <person name="Mitreva M."/>
            <person name="Hou S."/>
            <person name="Chen J."/>
            <person name="Wollam A."/>
            <person name="Pepin K.H."/>
            <person name="Johnson M."/>
            <person name="Bhonagiri V."/>
            <person name="Zhang X."/>
            <person name="Suruliraj S."/>
            <person name="Warren W."/>
            <person name="Chinwalla A."/>
            <person name="Mardis E.R."/>
            <person name="Wilson R.K."/>
        </authorList>
    </citation>
    <scope>NUCLEOTIDE SEQUENCE [LARGE SCALE GENOMIC DNA]</scope>
    <source>
        <strain evidence="3 4">ATCC 51873</strain>
    </source>
</reference>
<proteinExistence type="inferred from homology"/>
<dbReference type="InterPro" id="IPR014729">
    <property type="entry name" value="Rossmann-like_a/b/a_fold"/>
</dbReference>
<dbReference type="AlphaFoldDB" id="G9Y4E2"/>
<dbReference type="HOGENOM" id="CLU_049301_12_0_6"/>
<accession>G9Y4E2</accession>
<evidence type="ECO:0000256" key="1">
    <source>
        <dbReference type="ARBA" id="ARBA00008791"/>
    </source>
</evidence>
<sequence length="189" mass="21381">MPRKACEAFFYGPEGDVLPHRSTLNQYHPELSKAILYISFLHGEVIHMYKSILVPVDIEEDILTQNALRHVEYLAKMADADVHFLYVLPDAQAFVTAYSFGIKEFENKAVTYAEEKIRELIQGVDLPKDRMSYTIRFGTPRDEALQQADEMGADLIIVGSHRPSVKTYLLGSNAAGIVRHAKVNVMVIR</sequence>
<dbReference type="Pfam" id="PF00582">
    <property type="entry name" value="Usp"/>
    <property type="match status" value="1"/>
</dbReference>
<comment type="caution">
    <text evidence="3">The sequence shown here is derived from an EMBL/GenBank/DDBJ whole genome shotgun (WGS) entry which is preliminary data.</text>
</comment>
<feature type="domain" description="UspA" evidence="2">
    <location>
        <begin position="48"/>
        <end position="189"/>
    </location>
</feature>
<evidence type="ECO:0000313" key="4">
    <source>
        <dbReference type="Proteomes" id="UP000005959"/>
    </source>
</evidence>
<protein>
    <submittedName>
        <fullName evidence="3">Universal stress family protein</fullName>
    </submittedName>
</protein>
<evidence type="ECO:0000259" key="2">
    <source>
        <dbReference type="Pfam" id="PF00582"/>
    </source>
</evidence>
<name>G9Y4E2_HAFAL</name>